<gene>
    <name evidence="2" type="ORF">PUT78_20225</name>
</gene>
<dbReference type="RefSeq" id="WP_274354093.1">
    <property type="nucleotide sequence ID" value="NZ_JAQZSM010000033.1"/>
</dbReference>
<name>A0ABT5TE72_9RHOB</name>
<keyword evidence="1" id="KW-0472">Membrane</keyword>
<protein>
    <submittedName>
        <fullName evidence="2">Uncharacterized protein</fullName>
    </submittedName>
</protein>
<proteinExistence type="predicted"/>
<organism evidence="2 3">
    <name type="scientific">Roseinatronobacter alkalisoli</name>
    <dbReference type="NCBI Taxonomy" id="3028235"/>
    <lineage>
        <taxon>Bacteria</taxon>
        <taxon>Pseudomonadati</taxon>
        <taxon>Pseudomonadota</taxon>
        <taxon>Alphaproteobacteria</taxon>
        <taxon>Rhodobacterales</taxon>
        <taxon>Paracoccaceae</taxon>
        <taxon>Roseinatronobacter</taxon>
    </lineage>
</organism>
<comment type="caution">
    <text evidence="2">The sequence shown here is derived from an EMBL/GenBank/DDBJ whole genome shotgun (WGS) entry which is preliminary data.</text>
</comment>
<feature type="transmembrane region" description="Helical" evidence="1">
    <location>
        <begin position="42"/>
        <end position="63"/>
    </location>
</feature>
<evidence type="ECO:0000256" key="1">
    <source>
        <dbReference type="SAM" id="Phobius"/>
    </source>
</evidence>
<evidence type="ECO:0000313" key="2">
    <source>
        <dbReference type="EMBL" id="MDD7973404.1"/>
    </source>
</evidence>
<feature type="transmembrane region" description="Helical" evidence="1">
    <location>
        <begin position="7"/>
        <end position="30"/>
    </location>
</feature>
<sequence>MTQRNRFLQGILVQSAIIFSLAGVLLALVLRREAFSVVMSGTSIVALAGIVVNNSIMLIDALMEPARRVRRRQRQSFGSVKSGSVRRS</sequence>
<evidence type="ECO:0000313" key="3">
    <source>
        <dbReference type="Proteomes" id="UP001431784"/>
    </source>
</evidence>
<keyword evidence="1" id="KW-0812">Transmembrane</keyword>
<accession>A0ABT5TE72</accession>
<dbReference type="Gene3D" id="1.20.1640.10">
    <property type="entry name" value="Multidrug efflux transporter AcrB transmembrane domain"/>
    <property type="match status" value="1"/>
</dbReference>
<keyword evidence="3" id="KW-1185">Reference proteome</keyword>
<dbReference type="Proteomes" id="UP001431784">
    <property type="component" value="Unassembled WGS sequence"/>
</dbReference>
<dbReference type="EMBL" id="JAQZSM010000033">
    <property type="protein sequence ID" value="MDD7973404.1"/>
    <property type="molecule type" value="Genomic_DNA"/>
</dbReference>
<reference evidence="2" key="1">
    <citation type="submission" date="2023-02" db="EMBL/GenBank/DDBJ databases">
        <title>Description of Roseinatronobacter alkalisoli sp. nov., an alkaliphilic bacerium isolated from soda soil.</title>
        <authorList>
            <person name="Wei W."/>
        </authorList>
    </citation>
    <scope>NUCLEOTIDE SEQUENCE</scope>
    <source>
        <strain evidence="2">HJB301</strain>
    </source>
</reference>
<dbReference type="SUPFAM" id="SSF82866">
    <property type="entry name" value="Multidrug efflux transporter AcrB transmembrane domain"/>
    <property type="match status" value="1"/>
</dbReference>
<keyword evidence="1" id="KW-1133">Transmembrane helix</keyword>